<evidence type="ECO:0000313" key="2">
    <source>
        <dbReference type="EMBL" id="MCV2371423.1"/>
    </source>
</evidence>
<organism evidence="2 3">
    <name type="scientific">Roseateles oligotrophus</name>
    <dbReference type="NCBI Taxonomy" id="1769250"/>
    <lineage>
        <taxon>Bacteria</taxon>
        <taxon>Pseudomonadati</taxon>
        <taxon>Pseudomonadota</taxon>
        <taxon>Betaproteobacteria</taxon>
        <taxon>Burkholderiales</taxon>
        <taxon>Sphaerotilaceae</taxon>
        <taxon>Roseateles</taxon>
    </lineage>
</organism>
<name>A0ABT2YMZ6_9BURK</name>
<evidence type="ECO:0008006" key="4">
    <source>
        <dbReference type="Google" id="ProtNLM"/>
    </source>
</evidence>
<evidence type="ECO:0000256" key="1">
    <source>
        <dbReference type="SAM" id="Phobius"/>
    </source>
</evidence>
<dbReference type="RefSeq" id="WP_263574000.1">
    <property type="nucleotide sequence ID" value="NZ_JAJIRN010000039.1"/>
</dbReference>
<keyword evidence="1" id="KW-0812">Transmembrane</keyword>
<proteinExistence type="predicted"/>
<accession>A0ABT2YMZ6</accession>
<sequence length="156" mass="17306">SEMRVHILPAADGTPFAFEVGNLLLTRGQACRVVESIPGAEIVRRSRLFRDTSDFCEFRIGDDVFVIEEPFGDNSRYWIGPKNPEGSSSIGVVRRAFESHESWRLLGRIAILLAIASGAVWALIHVQTFIAQDRCLDSGGRWEYSTSSCTREASDG</sequence>
<feature type="transmembrane region" description="Helical" evidence="1">
    <location>
        <begin position="105"/>
        <end position="124"/>
    </location>
</feature>
<dbReference type="Proteomes" id="UP001209701">
    <property type="component" value="Unassembled WGS sequence"/>
</dbReference>
<evidence type="ECO:0000313" key="3">
    <source>
        <dbReference type="Proteomes" id="UP001209701"/>
    </source>
</evidence>
<reference evidence="2 3" key="1">
    <citation type="submission" date="2021-11" db="EMBL/GenBank/DDBJ databases">
        <authorList>
            <person name="Liang Q."/>
            <person name="Mou H."/>
            <person name="Liu Z."/>
        </authorList>
    </citation>
    <scope>NUCLEOTIDE SEQUENCE [LARGE SCALE GENOMIC DNA]</scope>
    <source>
        <strain evidence="2 3">CHU3</strain>
    </source>
</reference>
<protein>
    <recommendedName>
        <fullName evidence="4">Signal peptidase I</fullName>
    </recommendedName>
</protein>
<keyword evidence="3" id="KW-1185">Reference proteome</keyword>
<feature type="non-terminal residue" evidence="2">
    <location>
        <position position="1"/>
    </location>
</feature>
<keyword evidence="1" id="KW-0472">Membrane</keyword>
<dbReference type="EMBL" id="JAJIRN010000039">
    <property type="protein sequence ID" value="MCV2371423.1"/>
    <property type="molecule type" value="Genomic_DNA"/>
</dbReference>
<gene>
    <name evidence="2" type="ORF">LNV07_25330</name>
</gene>
<keyword evidence="1" id="KW-1133">Transmembrane helix</keyword>
<comment type="caution">
    <text evidence="2">The sequence shown here is derived from an EMBL/GenBank/DDBJ whole genome shotgun (WGS) entry which is preliminary data.</text>
</comment>